<proteinExistence type="predicted"/>
<dbReference type="PANTHER" id="PTHR43686">
    <property type="entry name" value="SULFURTRANSFERASE-RELATED"/>
    <property type="match status" value="1"/>
</dbReference>
<keyword evidence="2" id="KW-0067">ATP-binding</keyword>
<feature type="binding site" evidence="2">
    <location>
        <position position="37"/>
    </location>
    <ligand>
        <name>ATP</name>
        <dbReference type="ChEBI" id="CHEBI:30616"/>
    </ligand>
</feature>
<dbReference type="EMBL" id="CP035807">
    <property type="protein sequence ID" value="QEN05238.1"/>
    <property type="molecule type" value="Genomic_DNA"/>
</dbReference>
<reference evidence="4 5" key="2">
    <citation type="submission" date="2019-09" db="EMBL/GenBank/DDBJ databases">
        <title>Complete Genome Sequence and Methylome Analysis of free living Spirochaetas.</title>
        <authorList>
            <person name="Leshcheva N."/>
            <person name="Mikheeva N."/>
        </authorList>
    </citation>
    <scope>NUCLEOTIDE SEQUENCE [LARGE SCALE GENOMIC DNA]</scope>
    <source>
        <strain evidence="4 5">P</strain>
    </source>
</reference>
<dbReference type="SUPFAM" id="SSF52402">
    <property type="entry name" value="Adenine nucleotide alpha hydrolases-like"/>
    <property type="match status" value="1"/>
</dbReference>
<dbReference type="GO" id="GO:0008033">
    <property type="term" value="P:tRNA processing"/>
    <property type="evidence" value="ECO:0007669"/>
    <property type="project" value="InterPro"/>
</dbReference>
<dbReference type="CDD" id="cd24138">
    <property type="entry name" value="TtcA-like"/>
    <property type="match status" value="1"/>
</dbReference>
<dbReference type="Pfam" id="PF01171">
    <property type="entry name" value="ATP_bind_3"/>
    <property type="match status" value="1"/>
</dbReference>
<evidence type="ECO:0000313" key="5">
    <source>
        <dbReference type="Proteomes" id="UP000323824"/>
    </source>
</evidence>
<evidence type="ECO:0000313" key="4">
    <source>
        <dbReference type="EMBL" id="QEN05238.1"/>
    </source>
</evidence>
<dbReference type="InterPro" id="IPR011063">
    <property type="entry name" value="TilS/TtcA_N"/>
</dbReference>
<sequence length="241" mass="27825">MKKLETLIDKKITKSILKYKMIEEGDKVLLAVSGGKDSMILAYYLAKKIKGFPINFTFKAIHIQSEFGNPAEMANMEKLLQSWGVDYEILEVGVIKRLKPGKKMNCYWCSTQRRTELLKYAVDNGYDKIALGHHMDDIIESLIMNMALKGKISTMLPILDYDRYDQAIIRPLSYVKEHEIIKMADHLNITKCTCQCGFADNSKRRDMRDIIQTMVDTHGDVVRENLYNSMSNIIPRYLPEE</sequence>
<protein>
    <submittedName>
        <fullName evidence="4">tRNA 2-thiocytidine biosynthesis protein TtcA</fullName>
    </submittedName>
</protein>
<dbReference type="GO" id="GO:0016740">
    <property type="term" value="F:transferase activity"/>
    <property type="evidence" value="ECO:0007669"/>
    <property type="project" value="UniProtKB-KW"/>
</dbReference>
<keyword evidence="2" id="KW-0547">Nucleotide-binding</keyword>
<evidence type="ECO:0000259" key="3">
    <source>
        <dbReference type="Pfam" id="PF01171"/>
    </source>
</evidence>
<feature type="binding site" evidence="2">
    <location>
        <position position="54"/>
    </location>
    <ligand>
        <name>ATP</name>
        <dbReference type="ChEBI" id="CHEBI:30616"/>
    </ligand>
</feature>
<dbReference type="Proteomes" id="UP000323824">
    <property type="component" value="Chromosome"/>
</dbReference>
<dbReference type="AlphaFoldDB" id="A0A5C1QD12"/>
<feature type="domain" description="tRNA(Ile)-lysidine/2-thiocytidine synthase N-terminal" evidence="3">
    <location>
        <begin position="27"/>
        <end position="190"/>
    </location>
</feature>
<dbReference type="InterPro" id="IPR014729">
    <property type="entry name" value="Rossmann-like_a/b/a_fold"/>
</dbReference>
<dbReference type="KEGG" id="sper:EW093_11115"/>
<evidence type="ECO:0000256" key="1">
    <source>
        <dbReference type="ARBA" id="ARBA00022679"/>
    </source>
</evidence>
<gene>
    <name evidence="4" type="ORF">EW093_11115</name>
</gene>
<dbReference type="InterPro" id="IPR035107">
    <property type="entry name" value="tRNA_thiolation_TtcA_Ctu1"/>
</dbReference>
<dbReference type="PANTHER" id="PTHR43686:SF1">
    <property type="entry name" value="AMINOTRAN_5 DOMAIN-CONTAINING PROTEIN"/>
    <property type="match status" value="1"/>
</dbReference>
<keyword evidence="1" id="KW-0808">Transferase</keyword>
<dbReference type="PIRSF" id="PIRSF004976">
    <property type="entry name" value="ATPase_YdaO"/>
    <property type="match status" value="1"/>
</dbReference>
<name>A0A5C1QD12_9SPIO</name>
<accession>A0A5C1QD12</accession>
<feature type="binding site" evidence="2">
    <location>
        <position position="132"/>
    </location>
    <ligand>
        <name>ATP</name>
        <dbReference type="ChEBI" id="CHEBI:30616"/>
    </ligand>
</feature>
<keyword evidence="5" id="KW-1185">Reference proteome</keyword>
<feature type="binding site" evidence="2">
    <location>
        <begin position="31"/>
        <end position="33"/>
    </location>
    <ligand>
        <name>ATP</name>
        <dbReference type="ChEBI" id="CHEBI:30616"/>
    </ligand>
</feature>
<reference evidence="4 5" key="1">
    <citation type="submission" date="2019-02" db="EMBL/GenBank/DDBJ databases">
        <authorList>
            <person name="Fomenkov A."/>
            <person name="Dubinina G."/>
            <person name="Grabovich M."/>
            <person name="Vincze T."/>
            <person name="Roberts R.J."/>
        </authorList>
    </citation>
    <scope>NUCLEOTIDE SEQUENCE [LARGE SCALE GENOMIC DNA]</scope>
    <source>
        <strain evidence="4 5">P</strain>
    </source>
</reference>
<feature type="binding site" evidence="2">
    <location>
        <position position="137"/>
    </location>
    <ligand>
        <name>ATP</name>
        <dbReference type="ChEBI" id="CHEBI:30616"/>
    </ligand>
</feature>
<dbReference type="GO" id="GO:0005524">
    <property type="term" value="F:ATP binding"/>
    <property type="evidence" value="ECO:0007669"/>
    <property type="project" value="UniProtKB-KW"/>
</dbReference>
<evidence type="ECO:0000256" key="2">
    <source>
        <dbReference type="PIRSR" id="PIRSR004976-51"/>
    </source>
</evidence>
<dbReference type="RefSeq" id="WP_149568477.1">
    <property type="nucleotide sequence ID" value="NZ_CP035807.1"/>
</dbReference>
<organism evidence="4 5">
    <name type="scientific">Thiospirochaeta perfilievii</name>
    <dbReference type="NCBI Taxonomy" id="252967"/>
    <lineage>
        <taxon>Bacteria</taxon>
        <taxon>Pseudomonadati</taxon>
        <taxon>Spirochaetota</taxon>
        <taxon>Spirochaetia</taxon>
        <taxon>Spirochaetales</taxon>
        <taxon>Spirochaetaceae</taxon>
        <taxon>Thiospirochaeta</taxon>
    </lineage>
</organism>
<dbReference type="OrthoDB" id="9801054at2"/>
<dbReference type="Gene3D" id="3.40.50.620">
    <property type="entry name" value="HUPs"/>
    <property type="match status" value="1"/>
</dbReference>